<dbReference type="GO" id="GO:0019731">
    <property type="term" value="P:antibacterial humoral response"/>
    <property type="evidence" value="ECO:0007669"/>
    <property type="project" value="TreeGrafter"/>
</dbReference>
<organism evidence="3 4">
    <name type="scientific">Nothobranchius furzeri</name>
    <name type="common">Turquoise killifish</name>
    <dbReference type="NCBI Taxonomy" id="105023"/>
    <lineage>
        <taxon>Eukaryota</taxon>
        <taxon>Metazoa</taxon>
        <taxon>Chordata</taxon>
        <taxon>Craniata</taxon>
        <taxon>Vertebrata</taxon>
        <taxon>Euteleostomi</taxon>
        <taxon>Actinopterygii</taxon>
        <taxon>Neopterygii</taxon>
        <taxon>Teleostei</taxon>
        <taxon>Neoteleostei</taxon>
        <taxon>Acanthomorphata</taxon>
        <taxon>Ovalentaria</taxon>
        <taxon>Atherinomorphae</taxon>
        <taxon>Cyprinodontiformes</taxon>
        <taxon>Nothobranchiidae</taxon>
        <taxon>Nothobranchius</taxon>
    </lineage>
</organism>
<dbReference type="PRINTS" id="PR00003">
    <property type="entry name" value="4DISULPHCORE"/>
</dbReference>
<dbReference type="Pfam" id="PF00095">
    <property type="entry name" value="WAP"/>
    <property type="match status" value="5"/>
</dbReference>
<name>A0A8C6LZT2_NOTFU</name>
<dbReference type="Gene3D" id="4.10.75.10">
    <property type="entry name" value="Elafin-like"/>
    <property type="match status" value="5"/>
</dbReference>
<feature type="domain" description="WAP" evidence="2">
    <location>
        <begin position="112"/>
        <end position="157"/>
    </location>
</feature>
<proteinExistence type="predicted"/>
<dbReference type="PROSITE" id="PS51390">
    <property type="entry name" value="WAP"/>
    <property type="match status" value="2"/>
</dbReference>
<dbReference type="PANTHER" id="PTHR19441">
    <property type="entry name" value="WHEY ACDIC PROTEIN WAP"/>
    <property type="match status" value="1"/>
</dbReference>
<accession>A0A8C6LZT2</accession>
<sequence length="250" mass="28282">LQYFEILEETHMYASNLMFLLPFSFFITTLGCPINVNQMPICDQDCYSDSDCRFGEKCCATWCGHLCMSSKPIKPGECPDYVWRTRCFDHCKHDNDCSNELKCCPSNCGLSCASKPGECPAMFYTFLPAHKCHCDSDCPGKEKCCTYYHNSVCAPPVSSKSSRSFCQMVVLGVRVICIEQCSGNWDCKHHEICCFNGCGHVCMSPNRGERFPRTCRGHSCHTDFQCYGDLKCCPTRCGRSCVMPSYWPID</sequence>
<evidence type="ECO:0000313" key="3">
    <source>
        <dbReference type="Ensembl" id="ENSNFUP00015026065.1"/>
    </source>
</evidence>
<dbReference type="SUPFAM" id="SSF57256">
    <property type="entry name" value="Elafin-like"/>
    <property type="match status" value="5"/>
</dbReference>
<feature type="domain" description="WAP" evidence="2">
    <location>
        <begin position="201"/>
        <end position="245"/>
    </location>
</feature>
<reference evidence="3" key="1">
    <citation type="submission" date="2025-08" db="UniProtKB">
        <authorList>
            <consortium name="Ensembl"/>
        </authorList>
    </citation>
    <scope>IDENTIFICATION</scope>
</reference>
<dbReference type="GeneTree" id="ENSGT01100000263740"/>
<evidence type="ECO:0000259" key="2">
    <source>
        <dbReference type="PROSITE" id="PS51390"/>
    </source>
</evidence>
<keyword evidence="4" id="KW-1185">Reference proteome</keyword>
<dbReference type="InterPro" id="IPR008197">
    <property type="entry name" value="WAP_dom"/>
</dbReference>
<dbReference type="GO" id="GO:0004867">
    <property type="term" value="F:serine-type endopeptidase inhibitor activity"/>
    <property type="evidence" value="ECO:0007669"/>
    <property type="project" value="TreeGrafter"/>
</dbReference>
<feature type="transmembrane region" description="Helical" evidence="1">
    <location>
        <begin position="12"/>
        <end position="31"/>
    </location>
</feature>
<evidence type="ECO:0000313" key="4">
    <source>
        <dbReference type="Proteomes" id="UP000694548"/>
    </source>
</evidence>
<dbReference type="SMART" id="SM00217">
    <property type="entry name" value="WAP"/>
    <property type="match status" value="5"/>
</dbReference>
<dbReference type="InterPro" id="IPR050514">
    <property type="entry name" value="WAP_four-disulfide_core"/>
</dbReference>
<keyword evidence="1" id="KW-1133">Transmembrane helix</keyword>
<dbReference type="Proteomes" id="UP000694548">
    <property type="component" value="Unassembled WGS sequence"/>
</dbReference>
<dbReference type="Ensembl" id="ENSNFUT00015027242.1">
    <property type="protein sequence ID" value="ENSNFUP00015026065.1"/>
    <property type="gene ID" value="ENSNFUG00015012597.1"/>
</dbReference>
<evidence type="ECO:0000256" key="1">
    <source>
        <dbReference type="SAM" id="Phobius"/>
    </source>
</evidence>
<keyword evidence="1" id="KW-0812">Transmembrane</keyword>
<dbReference type="GO" id="GO:0045087">
    <property type="term" value="P:innate immune response"/>
    <property type="evidence" value="ECO:0007669"/>
    <property type="project" value="TreeGrafter"/>
</dbReference>
<protein>
    <recommendedName>
        <fullName evidence="2">WAP domain-containing protein</fullName>
    </recommendedName>
</protein>
<dbReference type="InterPro" id="IPR036645">
    <property type="entry name" value="Elafin-like_sf"/>
</dbReference>
<keyword evidence="1" id="KW-0472">Membrane</keyword>
<gene>
    <name evidence="3" type="primary">LOC107373791</name>
</gene>
<reference evidence="3" key="2">
    <citation type="submission" date="2025-09" db="UniProtKB">
        <authorList>
            <consortium name="Ensembl"/>
        </authorList>
    </citation>
    <scope>IDENTIFICATION</scope>
</reference>
<dbReference type="GO" id="GO:0005615">
    <property type="term" value="C:extracellular space"/>
    <property type="evidence" value="ECO:0007669"/>
    <property type="project" value="TreeGrafter"/>
</dbReference>
<dbReference type="PANTHER" id="PTHR19441:SF95">
    <property type="entry name" value="PERLWAPIN ISOFORM X1"/>
    <property type="match status" value="1"/>
</dbReference>
<dbReference type="AlphaFoldDB" id="A0A8C6LZT2"/>